<keyword evidence="3" id="KW-1185">Reference proteome</keyword>
<dbReference type="PANTHER" id="PTHR37308:SF1">
    <property type="entry name" value="POLYPRENYL-PHOSPHATE TRANSPORTER"/>
    <property type="match status" value="1"/>
</dbReference>
<proteinExistence type="predicted"/>
<dbReference type="Pfam" id="PF04018">
    <property type="entry name" value="VCA0040-like"/>
    <property type="match status" value="1"/>
</dbReference>
<reference evidence="2 3" key="1">
    <citation type="submission" date="2020-02" db="EMBL/GenBank/DDBJ databases">
        <title>Out from the shadows clarifying the taxonomy of the family Cryomorphaceae and related taxa by utilizing the GTDB taxonomic framework.</title>
        <authorList>
            <person name="Bowman J.P."/>
        </authorList>
    </citation>
    <scope>NUCLEOTIDE SEQUENCE [LARGE SCALE GENOMIC DNA]</scope>
    <source>
        <strain evidence="2 3">QSSC 1-22</strain>
    </source>
</reference>
<keyword evidence="1" id="KW-0812">Transmembrane</keyword>
<evidence type="ECO:0000313" key="3">
    <source>
        <dbReference type="Proteomes" id="UP000486602"/>
    </source>
</evidence>
<feature type="transmembrane region" description="Helical" evidence="1">
    <location>
        <begin position="199"/>
        <end position="218"/>
    </location>
</feature>
<dbReference type="InterPro" id="IPR007163">
    <property type="entry name" value="VCA0040-like"/>
</dbReference>
<comment type="caution">
    <text evidence="2">The sequence shown here is derived from an EMBL/GenBank/DDBJ whole genome shotgun (WGS) entry which is preliminary data.</text>
</comment>
<organism evidence="2 3">
    <name type="scientific">Cryomorpha ignava</name>
    <dbReference type="NCBI Taxonomy" id="101383"/>
    <lineage>
        <taxon>Bacteria</taxon>
        <taxon>Pseudomonadati</taxon>
        <taxon>Bacteroidota</taxon>
        <taxon>Flavobacteriia</taxon>
        <taxon>Flavobacteriales</taxon>
        <taxon>Cryomorphaceae</taxon>
        <taxon>Cryomorpha</taxon>
    </lineage>
</organism>
<feature type="transmembrane region" description="Helical" evidence="1">
    <location>
        <begin position="129"/>
        <end position="147"/>
    </location>
</feature>
<feature type="transmembrane region" description="Helical" evidence="1">
    <location>
        <begin position="288"/>
        <end position="305"/>
    </location>
</feature>
<name>A0A7K3WQY6_9FLAO</name>
<keyword evidence="1" id="KW-0472">Membrane</keyword>
<feature type="transmembrane region" description="Helical" evidence="1">
    <location>
        <begin position="100"/>
        <end position="117"/>
    </location>
</feature>
<evidence type="ECO:0000256" key="1">
    <source>
        <dbReference type="SAM" id="Phobius"/>
    </source>
</evidence>
<evidence type="ECO:0000313" key="2">
    <source>
        <dbReference type="EMBL" id="NEN23125.1"/>
    </source>
</evidence>
<feature type="transmembrane region" description="Helical" evidence="1">
    <location>
        <begin position="72"/>
        <end position="94"/>
    </location>
</feature>
<keyword evidence="1" id="KW-1133">Transmembrane helix</keyword>
<dbReference type="RefSeq" id="WP_163284017.1">
    <property type="nucleotide sequence ID" value="NZ_JAAGVY010000008.1"/>
</dbReference>
<sequence length="313" mass="33953">MRSVKDYSLLVLKGMGMGAADVVPGVSGGTIAFISGIYEELIDTISRVNFKTIGILFKQGIKPFWKAMNGNFLLAVLGGIAISILSLSKLISYLLENEPIGTWSFFFGLILASIPLVAKKVKNWSGSRYFAFAAGAIIAWLLTDLPPVTEPGATWYLFISGMIAICAMILPGISGSFILILLGSYFTVLTALNDRDITTILVFIAGAVTGLLVFSKFLKFMFSRFHDITVATLAGFLLGSLNKIWPWKNVLEWFVKHPGEANEQKIALVEENILPGTYTSLTGEPSQLTVAIIMAVVGIAIIFILEKVATKKA</sequence>
<dbReference type="EMBL" id="JAAGVY010000008">
    <property type="protein sequence ID" value="NEN23125.1"/>
    <property type="molecule type" value="Genomic_DNA"/>
</dbReference>
<dbReference type="PANTHER" id="PTHR37308">
    <property type="entry name" value="INTEGRAL MEMBRANE PROTEIN"/>
    <property type="match status" value="1"/>
</dbReference>
<dbReference type="Proteomes" id="UP000486602">
    <property type="component" value="Unassembled WGS sequence"/>
</dbReference>
<dbReference type="AlphaFoldDB" id="A0A7K3WQY6"/>
<feature type="transmembrane region" description="Helical" evidence="1">
    <location>
        <begin position="153"/>
        <end position="170"/>
    </location>
</feature>
<gene>
    <name evidence="2" type="ORF">G3O08_06390</name>
</gene>
<accession>A0A7K3WQY6</accession>
<protein>
    <submittedName>
        <fullName evidence="2">DUF368 domain-containing protein</fullName>
    </submittedName>
</protein>